<dbReference type="PROSITE" id="PS00018">
    <property type="entry name" value="EF_HAND_1"/>
    <property type="match status" value="1"/>
</dbReference>
<organism evidence="2 3">
    <name type="scientific">Sphingomonas lutea</name>
    <dbReference type="NCBI Taxonomy" id="1045317"/>
    <lineage>
        <taxon>Bacteria</taxon>
        <taxon>Pseudomonadati</taxon>
        <taxon>Pseudomonadota</taxon>
        <taxon>Alphaproteobacteria</taxon>
        <taxon>Sphingomonadales</taxon>
        <taxon>Sphingomonadaceae</taxon>
        <taxon>Sphingomonas</taxon>
    </lineage>
</organism>
<accession>A0A7G9SIZ3</accession>
<feature type="chain" id="PRO_5028933487" description="EF-hand domain-containing protein" evidence="1">
    <location>
        <begin position="19"/>
        <end position="102"/>
    </location>
</feature>
<proteinExistence type="predicted"/>
<feature type="signal peptide" evidence="1">
    <location>
        <begin position="1"/>
        <end position="18"/>
    </location>
</feature>
<evidence type="ECO:0000313" key="2">
    <source>
        <dbReference type="EMBL" id="QNN67818.1"/>
    </source>
</evidence>
<gene>
    <name evidence="2" type="ORF">H9L13_02495</name>
</gene>
<dbReference type="KEGG" id="slut:H9L13_02495"/>
<reference evidence="2 3" key="1">
    <citation type="submission" date="2020-08" db="EMBL/GenBank/DDBJ databases">
        <title>Genome sequence of Sphingomonas lutea KCTC 23642T.</title>
        <authorList>
            <person name="Hyun D.-W."/>
            <person name="Bae J.-W."/>
        </authorList>
    </citation>
    <scope>NUCLEOTIDE SEQUENCE [LARGE SCALE GENOMIC DNA]</scope>
    <source>
        <strain evidence="2 3">KCTC 23642</strain>
    </source>
</reference>
<dbReference type="EMBL" id="CP060718">
    <property type="protein sequence ID" value="QNN67818.1"/>
    <property type="molecule type" value="Genomic_DNA"/>
</dbReference>
<dbReference type="InterPro" id="IPR018247">
    <property type="entry name" value="EF_Hand_1_Ca_BS"/>
</dbReference>
<dbReference type="Proteomes" id="UP000515971">
    <property type="component" value="Chromosome"/>
</dbReference>
<protein>
    <recommendedName>
        <fullName evidence="4">EF-hand domain-containing protein</fullName>
    </recommendedName>
</protein>
<keyword evidence="1" id="KW-0732">Signal</keyword>
<dbReference type="RefSeq" id="WP_187538738.1">
    <property type="nucleotide sequence ID" value="NZ_BAABJT010000001.1"/>
</dbReference>
<name>A0A7G9SIZ3_9SPHN</name>
<sequence length="102" mass="11127">MRWSSLLLAALVATPAAARPVPTEATQASAPIGVAAAQIFERDWVLMNWALKTHDTDRDILLSAREAQAAADAFRAIADGDEDGRVTPTEYRAAREFILARY</sequence>
<evidence type="ECO:0008006" key="4">
    <source>
        <dbReference type="Google" id="ProtNLM"/>
    </source>
</evidence>
<dbReference type="AlphaFoldDB" id="A0A7G9SIZ3"/>
<evidence type="ECO:0000256" key="1">
    <source>
        <dbReference type="SAM" id="SignalP"/>
    </source>
</evidence>
<keyword evidence="3" id="KW-1185">Reference proteome</keyword>
<evidence type="ECO:0000313" key="3">
    <source>
        <dbReference type="Proteomes" id="UP000515971"/>
    </source>
</evidence>